<feature type="region of interest" description="Disordered" evidence="1">
    <location>
        <begin position="102"/>
        <end position="233"/>
    </location>
</feature>
<keyword evidence="3" id="KW-1185">Reference proteome</keyword>
<comment type="caution">
    <text evidence="2">The sequence shown here is derived from an EMBL/GenBank/DDBJ whole genome shotgun (WGS) entry which is preliminary data.</text>
</comment>
<feature type="compositionally biased region" description="Acidic residues" evidence="1">
    <location>
        <begin position="264"/>
        <end position="282"/>
    </location>
</feature>
<evidence type="ECO:0000313" key="3">
    <source>
        <dbReference type="Proteomes" id="UP001373714"/>
    </source>
</evidence>
<evidence type="ECO:0000256" key="1">
    <source>
        <dbReference type="SAM" id="MobiDB-lite"/>
    </source>
</evidence>
<dbReference type="EMBL" id="JAVHNS010000001">
    <property type="protein sequence ID" value="KAK6362873.1"/>
    <property type="molecule type" value="Genomic_DNA"/>
</dbReference>
<protein>
    <submittedName>
        <fullName evidence="2">Uncharacterized protein</fullName>
    </submittedName>
</protein>
<gene>
    <name evidence="2" type="ORF">TWF730_000326</name>
</gene>
<reference evidence="2 3" key="1">
    <citation type="submission" date="2019-10" db="EMBL/GenBank/DDBJ databases">
        <authorList>
            <person name="Palmer J.M."/>
        </authorList>
    </citation>
    <scope>NUCLEOTIDE SEQUENCE [LARGE SCALE GENOMIC DNA]</scope>
    <source>
        <strain evidence="2 3">TWF730</strain>
    </source>
</reference>
<sequence length="411" mass="45061">MTRPSIVKQEAMASLLNFLRSRTCSRMASIGLPRANTDLLEFQGYLVARGTPGGEHPQARATAAHLGELLAVERRSPFISRLNSQARATLLELVRNGTPCSSRGAILDRVDRSHQTSSQCLPARRAAEKAIAQFNGRERRSTVPTSPVTLGEDRSSSPASSGLEKRKRSSLHEREGEQEDRRVKRGRHEEPVSEQEVALDDGDGDALMSDVSQASADADSESGGSLLWEGESSGEEEKELAILGLTRMEIWESILAERLLFGEREEESEEEEEEREEVDEEAERAREAESLRDALWASAQDIWAGLGPVEAEAAMEEYLVGMVEDGNLDGRFFKVLTDIPSKRRVVVSHPYQVRIAPLLTSNTLAEVVAIFGEEGDPGEGSSTGGQGTRRASYLMGRGFTEYFNGVKGGEL</sequence>
<accession>A0AAV9VNG3</accession>
<evidence type="ECO:0000313" key="2">
    <source>
        <dbReference type="EMBL" id="KAK6362873.1"/>
    </source>
</evidence>
<dbReference type="Proteomes" id="UP001373714">
    <property type="component" value="Unassembled WGS sequence"/>
</dbReference>
<feature type="compositionally biased region" description="Basic and acidic residues" evidence="1">
    <location>
        <begin position="170"/>
        <end position="191"/>
    </location>
</feature>
<feature type="compositionally biased region" description="Low complexity" evidence="1">
    <location>
        <begin position="209"/>
        <end position="231"/>
    </location>
</feature>
<name>A0AAV9VNG3_9PEZI</name>
<feature type="region of interest" description="Disordered" evidence="1">
    <location>
        <begin position="262"/>
        <end position="286"/>
    </location>
</feature>
<organism evidence="2 3">
    <name type="scientific">Orbilia blumenaviensis</name>
    <dbReference type="NCBI Taxonomy" id="1796055"/>
    <lineage>
        <taxon>Eukaryota</taxon>
        <taxon>Fungi</taxon>
        <taxon>Dikarya</taxon>
        <taxon>Ascomycota</taxon>
        <taxon>Pezizomycotina</taxon>
        <taxon>Orbiliomycetes</taxon>
        <taxon>Orbiliales</taxon>
        <taxon>Orbiliaceae</taxon>
        <taxon>Orbilia</taxon>
    </lineage>
</organism>
<dbReference type="AlphaFoldDB" id="A0AAV9VNG3"/>
<proteinExistence type="predicted"/>